<proteinExistence type="predicted"/>
<gene>
    <name evidence="2" type="ORF">OS493_004758</name>
</gene>
<feature type="region of interest" description="Disordered" evidence="1">
    <location>
        <begin position="92"/>
        <end position="116"/>
    </location>
</feature>
<protein>
    <submittedName>
        <fullName evidence="2">Uncharacterized protein</fullName>
    </submittedName>
</protein>
<name>A0A9W9ZJL1_9CNID</name>
<dbReference type="Proteomes" id="UP001163046">
    <property type="component" value="Unassembled WGS sequence"/>
</dbReference>
<feature type="compositionally biased region" description="Polar residues" evidence="1">
    <location>
        <begin position="107"/>
        <end position="116"/>
    </location>
</feature>
<evidence type="ECO:0000313" key="2">
    <source>
        <dbReference type="EMBL" id="KAJ7381159.1"/>
    </source>
</evidence>
<dbReference type="EMBL" id="MU826351">
    <property type="protein sequence ID" value="KAJ7381159.1"/>
    <property type="molecule type" value="Genomic_DNA"/>
</dbReference>
<evidence type="ECO:0000256" key="1">
    <source>
        <dbReference type="SAM" id="MobiDB-lite"/>
    </source>
</evidence>
<sequence length="168" mass="18958">MSDEQLKSRDNKDNHSFCQPYPGCVTQWIDEKDQNPQLAKSFQPAHDQLTKVSVRTKFQEVTATAGVRRIPTISSLLRVLCVIPGTSLRTAAAQKPDKSRSRWMRQNPDNKPASFSASADINEYTPLVKLRPIAKGIYRGLVTCSKELRTNLAPIKFKDFQMFTISDS</sequence>
<comment type="caution">
    <text evidence="2">The sequence shown here is derived from an EMBL/GenBank/DDBJ whole genome shotgun (WGS) entry which is preliminary data.</text>
</comment>
<reference evidence="2" key="1">
    <citation type="submission" date="2023-01" db="EMBL/GenBank/DDBJ databases">
        <title>Genome assembly of the deep-sea coral Lophelia pertusa.</title>
        <authorList>
            <person name="Herrera S."/>
            <person name="Cordes E."/>
        </authorList>
    </citation>
    <scope>NUCLEOTIDE SEQUENCE</scope>
    <source>
        <strain evidence="2">USNM1676648</strain>
        <tissue evidence="2">Polyp</tissue>
    </source>
</reference>
<organism evidence="2 3">
    <name type="scientific">Desmophyllum pertusum</name>
    <dbReference type="NCBI Taxonomy" id="174260"/>
    <lineage>
        <taxon>Eukaryota</taxon>
        <taxon>Metazoa</taxon>
        <taxon>Cnidaria</taxon>
        <taxon>Anthozoa</taxon>
        <taxon>Hexacorallia</taxon>
        <taxon>Scleractinia</taxon>
        <taxon>Caryophylliina</taxon>
        <taxon>Caryophylliidae</taxon>
        <taxon>Desmophyllum</taxon>
    </lineage>
</organism>
<evidence type="ECO:0000313" key="3">
    <source>
        <dbReference type="Proteomes" id="UP001163046"/>
    </source>
</evidence>
<dbReference type="AlphaFoldDB" id="A0A9W9ZJL1"/>
<keyword evidence="3" id="KW-1185">Reference proteome</keyword>
<accession>A0A9W9ZJL1</accession>